<dbReference type="PROSITE" id="PS51792">
    <property type="entry name" value="YIPPEE"/>
    <property type="match status" value="1"/>
</dbReference>
<feature type="region of interest" description="Disordered" evidence="4">
    <location>
        <begin position="41"/>
        <end position="87"/>
    </location>
</feature>
<keyword evidence="3" id="KW-0862">Zinc</keyword>
<feature type="compositionally biased region" description="Low complexity" evidence="4">
    <location>
        <begin position="52"/>
        <end position="74"/>
    </location>
</feature>
<dbReference type="PANTHER" id="PTHR13848">
    <property type="entry name" value="PROTEIN YIPPEE-LIKE CG15309-RELATED"/>
    <property type="match status" value="1"/>
</dbReference>
<evidence type="ECO:0000256" key="1">
    <source>
        <dbReference type="ARBA" id="ARBA00005613"/>
    </source>
</evidence>
<comment type="similarity">
    <text evidence="1">Belongs to the yippee family.</text>
</comment>
<protein>
    <submittedName>
        <fullName evidence="6">Yippee-domain-containing protein</fullName>
    </submittedName>
</protein>
<dbReference type="Proteomes" id="UP001304895">
    <property type="component" value="Unassembled WGS sequence"/>
</dbReference>
<evidence type="ECO:0000313" key="7">
    <source>
        <dbReference type="Proteomes" id="UP001304895"/>
    </source>
</evidence>
<feature type="compositionally biased region" description="Pro residues" evidence="4">
    <location>
        <begin position="125"/>
        <end position="136"/>
    </location>
</feature>
<feature type="compositionally biased region" description="Polar residues" evidence="4">
    <location>
        <begin position="75"/>
        <end position="87"/>
    </location>
</feature>
<sequence>MFGELMSLRRASAPAPSDNAPFFPLYLLPTLRIPFRRRRATEPSLSPPTGFSSLPSTAPSLSSSPLSPISPTISHLQNPTTRRLSRTQPATLRCRTCSTDLAFHDQIVSKGFMGRHGRAYLVSPPAAPARPNCPRPPLDDNTEGEGASPLAPTDLVNVRVGRAEDRLLVTGAHVVADIRCVGCGAVVGWKYVDARDPGQRYKVGKFILETRKVVGFHSWEDIDVPSVGDEGVHRPLCGPEEEGEVGNNQSIIVFDSDDEDECEDIFTAVWDPKVVAQRRKNKVVNMVRDGGRLV</sequence>
<dbReference type="InterPro" id="IPR004910">
    <property type="entry name" value="Yippee/Mis18/Cereblon"/>
</dbReference>
<accession>A0AAN6UTN2</accession>
<dbReference type="EMBL" id="MU853401">
    <property type="protein sequence ID" value="KAK4139017.1"/>
    <property type="molecule type" value="Genomic_DNA"/>
</dbReference>
<keyword evidence="2" id="KW-0479">Metal-binding</keyword>
<dbReference type="InterPro" id="IPR039058">
    <property type="entry name" value="Yippee_fam"/>
</dbReference>
<keyword evidence="7" id="KW-1185">Reference proteome</keyword>
<reference evidence="6" key="2">
    <citation type="submission" date="2023-05" db="EMBL/GenBank/DDBJ databases">
        <authorList>
            <consortium name="Lawrence Berkeley National Laboratory"/>
            <person name="Steindorff A."/>
            <person name="Hensen N."/>
            <person name="Bonometti L."/>
            <person name="Westerberg I."/>
            <person name="Brannstrom I.O."/>
            <person name="Guillou S."/>
            <person name="Cros-Aarteil S."/>
            <person name="Calhoun S."/>
            <person name="Haridas S."/>
            <person name="Kuo A."/>
            <person name="Mondo S."/>
            <person name="Pangilinan J."/>
            <person name="Riley R."/>
            <person name="Labutti K."/>
            <person name="Andreopoulos B."/>
            <person name="Lipzen A."/>
            <person name="Chen C."/>
            <person name="Yanf M."/>
            <person name="Daum C."/>
            <person name="Ng V."/>
            <person name="Clum A."/>
            <person name="Ohm R."/>
            <person name="Martin F."/>
            <person name="Silar P."/>
            <person name="Natvig D."/>
            <person name="Lalanne C."/>
            <person name="Gautier V."/>
            <person name="Ament-Velasquez S.L."/>
            <person name="Kruys A."/>
            <person name="Hutchinson M.I."/>
            <person name="Powell A.J."/>
            <person name="Barry K."/>
            <person name="Miller A.N."/>
            <person name="Grigoriev I.V."/>
            <person name="Debuchy R."/>
            <person name="Gladieux P."/>
            <person name="Thoren M.H."/>
            <person name="Johannesson H."/>
        </authorList>
    </citation>
    <scope>NUCLEOTIDE SEQUENCE</scope>
    <source>
        <strain evidence="6">CBS 123565</strain>
    </source>
</reference>
<dbReference type="Pfam" id="PF03226">
    <property type="entry name" value="Yippee-Mis18"/>
    <property type="match status" value="1"/>
</dbReference>
<feature type="domain" description="Yippee" evidence="5">
    <location>
        <begin position="90"/>
        <end position="217"/>
    </location>
</feature>
<reference evidence="6" key="1">
    <citation type="journal article" date="2023" name="Mol. Phylogenet. Evol.">
        <title>Genome-scale phylogeny and comparative genomics of the fungal order Sordariales.</title>
        <authorList>
            <person name="Hensen N."/>
            <person name="Bonometti L."/>
            <person name="Westerberg I."/>
            <person name="Brannstrom I.O."/>
            <person name="Guillou S."/>
            <person name="Cros-Aarteil S."/>
            <person name="Calhoun S."/>
            <person name="Haridas S."/>
            <person name="Kuo A."/>
            <person name="Mondo S."/>
            <person name="Pangilinan J."/>
            <person name="Riley R."/>
            <person name="LaButti K."/>
            <person name="Andreopoulos B."/>
            <person name="Lipzen A."/>
            <person name="Chen C."/>
            <person name="Yan M."/>
            <person name="Daum C."/>
            <person name="Ng V."/>
            <person name="Clum A."/>
            <person name="Steindorff A."/>
            <person name="Ohm R.A."/>
            <person name="Martin F."/>
            <person name="Silar P."/>
            <person name="Natvig D.O."/>
            <person name="Lalanne C."/>
            <person name="Gautier V."/>
            <person name="Ament-Velasquez S.L."/>
            <person name="Kruys A."/>
            <person name="Hutchinson M.I."/>
            <person name="Powell A.J."/>
            <person name="Barry K."/>
            <person name="Miller A.N."/>
            <person name="Grigoriev I.V."/>
            <person name="Debuchy R."/>
            <person name="Gladieux P."/>
            <person name="Hiltunen Thoren M."/>
            <person name="Johannesson H."/>
        </authorList>
    </citation>
    <scope>NUCLEOTIDE SEQUENCE</scope>
    <source>
        <strain evidence="6">CBS 123565</strain>
    </source>
</reference>
<gene>
    <name evidence="6" type="ORF">BT67DRAFT_438332</name>
</gene>
<name>A0AAN6UTN2_9PEZI</name>
<evidence type="ECO:0000256" key="4">
    <source>
        <dbReference type="SAM" id="MobiDB-lite"/>
    </source>
</evidence>
<evidence type="ECO:0000256" key="3">
    <source>
        <dbReference type="ARBA" id="ARBA00022833"/>
    </source>
</evidence>
<evidence type="ECO:0000259" key="5">
    <source>
        <dbReference type="PROSITE" id="PS51792"/>
    </source>
</evidence>
<comment type="caution">
    <text evidence="6">The sequence shown here is derived from an EMBL/GenBank/DDBJ whole genome shotgun (WGS) entry which is preliminary data.</text>
</comment>
<proteinExistence type="inferred from homology"/>
<evidence type="ECO:0000256" key="2">
    <source>
        <dbReference type="ARBA" id="ARBA00022723"/>
    </source>
</evidence>
<feature type="region of interest" description="Disordered" evidence="4">
    <location>
        <begin position="123"/>
        <end position="151"/>
    </location>
</feature>
<organism evidence="6 7">
    <name type="scientific">Trichocladium antarcticum</name>
    <dbReference type="NCBI Taxonomy" id="1450529"/>
    <lineage>
        <taxon>Eukaryota</taxon>
        <taxon>Fungi</taxon>
        <taxon>Dikarya</taxon>
        <taxon>Ascomycota</taxon>
        <taxon>Pezizomycotina</taxon>
        <taxon>Sordariomycetes</taxon>
        <taxon>Sordariomycetidae</taxon>
        <taxon>Sordariales</taxon>
        <taxon>Chaetomiaceae</taxon>
        <taxon>Trichocladium</taxon>
    </lineage>
</organism>
<dbReference type="AlphaFoldDB" id="A0AAN6UTN2"/>
<dbReference type="InterPro" id="IPR034751">
    <property type="entry name" value="Yippee"/>
</dbReference>
<dbReference type="GO" id="GO:0046872">
    <property type="term" value="F:metal ion binding"/>
    <property type="evidence" value="ECO:0007669"/>
    <property type="project" value="UniProtKB-KW"/>
</dbReference>
<evidence type="ECO:0000313" key="6">
    <source>
        <dbReference type="EMBL" id="KAK4139017.1"/>
    </source>
</evidence>